<feature type="chain" id="PRO_5046319539" evidence="2">
    <location>
        <begin position="27"/>
        <end position="329"/>
    </location>
</feature>
<dbReference type="PIRSF" id="PIRSF017082">
    <property type="entry name" value="YflP"/>
    <property type="match status" value="1"/>
</dbReference>
<keyword evidence="4" id="KW-1185">Reference proteome</keyword>
<dbReference type="InterPro" id="IPR042100">
    <property type="entry name" value="Bug_dom1"/>
</dbReference>
<organism evidence="3 4">
    <name type="scientific">Muricoccus vinaceus</name>
    <dbReference type="NCBI Taxonomy" id="424704"/>
    <lineage>
        <taxon>Bacteria</taxon>
        <taxon>Pseudomonadati</taxon>
        <taxon>Pseudomonadota</taxon>
        <taxon>Alphaproteobacteria</taxon>
        <taxon>Acetobacterales</taxon>
        <taxon>Roseomonadaceae</taxon>
        <taxon>Muricoccus</taxon>
    </lineage>
</organism>
<dbReference type="PANTHER" id="PTHR42928:SF5">
    <property type="entry name" value="BLR1237 PROTEIN"/>
    <property type="match status" value="1"/>
</dbReference>
<dbReference type="EMBL" id="JBHLVZ010000019">
    <property type="protein sequence ID" value="MFC0385951.1"/>
    <property type="molecule type" value="Genomic_DNA"/>
</dbReference>
<comment type="caution">
    <text evidence="3">The sequence shown here is derived from an EMBL/GenBank/DDBJ whole genome shotgun (WGS) entry which is preliminary data.</text>
</comment>
<keyword evidence="2" id="KW-0732">Signal</keyword>
<reference evidence="3 4" key="1">
    <citation type="submission" date="2024-09" db="EMBL/GenBank/DDBJ databases">
        <authorList>
            <person name="Sun Q."/>
            <person name="Mori K."/>
        </authorList>
    </citation>
    <scope>NUCLEOTIDE SEQUENCE [LARGE SCALE GENOMIC DNA]</scope>
    <source>
        <strain evidence="3 4">CCM 7468</strain>
    </source>
</reference>
<sequence>MIERRALAGVAAALAAAPLAARPAVAQEEVRNYPDRPVRIIVPYAPGGANDILARLYGQKLSERLGQPFVVENRPGAQAILGTEAVARSRPDGTTLLLGASGPIVFNPATYAQLPYDSLRDLAPISLLASFPLVLVVAAASPHRSITDLIAWAKENPARANYGASGAGFQLPTELFNQRAGTRFQYVAYRGSADSVNAAANAEVTIALVDSGPASIAMSAGRVRALAVTSKERVPAYPDVPTMAELGFPEVEATLWSGVFAPASTPRSILDRLQSECAAITALPDIRDRLKALAMDPVGNDQNSFRGTIEREIGIWSAVARAAHIRLER</sequence>
<comment type="similarity">
    <text evidence="1">Belongs to the UPF0065 (bug) family.</text>
</comment>
<protein>
    <submittedName>
        <fullName evidence="3">Bug family tripartite tricarboxylate transporter substrate binding protein</fullName>
    </submittedName>
</protein>
<name>A0ABV6IQS1_9PROT</name>
<gene>
    <name evidence="3" type="ORF">ACFFIC_10375</name>
</gene>
<dbReference type="InterPro" id="IPR005064">
    <property type="entry name" value="BUG"/>
</dbReference>
<evidence type="ECO:0000313" key="4">
    <source>
        <dbReference type="Proteomes" id="UP001589789"/>
    </source>
</evidence>
<dbReference type="Proteomes" id="UP001589789">
    <property type="component" value="Unassembled WGS sequence"/>
</dbReference>
<evidence type="ECO:0000256" key="1">
    <source>
        <dbReference type="ARBA" id="ARBA00006987"/>
    </source>
</evidence>
<dbReference type="SUPFAM" id="SSF53850">
    <property type="entry name" value="Periplasmic binding protein-like II"/>
    <property type="match status" value="1"/>
</dbReference>
<evidence type="ECO:0000256" key="2">
    <source>
        <dbReference type="SAM" id="SignalP"/>
    </source>
</evidence>
<accession>A0ABV6IQS1</accession>
<dbReference type="CDD" id="cd13578">
    <property type="entry name" value="PBP2_Bug27"/>
    <property type="match status" value="1"/>
</dbReference>
<evidence type="ECO:0000313" key="3">
    <source>
        <dbReference type="EMBL" id="MFC0385951.1"/>
    </source>
</evidence>
<dbReference type="RefSeq" id="WP_377050092.1">
    <property type="nucleotide sequence ID" value="NZ_JBHLVZ010000019.1"/>
</dbReference>
<proteinExistence type="inferred from homology"/>
<dbReference type="Gene3D" id="3.40.190.10">
    <property type="entry name" value="Periplasmic binding protein-like II"/>
    <property type="match status" value="1"/>
</dbReference>
<dbReference type="PANTHER" id="PTHR42928">
    <property type="entry name" value="TRICARBOXYLATE-BINDING PROTEIN"/>
    <property type="match status" value="1"/>
</dbReference>
<feature type="signal peptide" evidence="2">
    <location>
        <begin position="1"/>
        <end position="26"/>
    </location>
</feature>
<dbReference type="Pfam" id="PF03401">
    <property type="entry name" value="TctC"/>
    <property type="match status" value="1"/>
</dbReference>
<dbReference type="Gene3D" id="3.40.190.150">
    <property type="entry name" value="Bordetella uptake gene, domain 1"/>
    <property type="match status" value="1"/>
</dbReference>